<dbReference type="InterPro" id="IPR015424">
    <property type="entry name" value="PyrdxlP-dep_Trfase"/>
</dbReference>
<dbReference type="Gene3D" id="3.40.640.10">
    <property type="entry name" value="Type I PLP-dependent aspartate aminotransferase-like (Major domain)"/>
    <property type="match status" value="1"/>
</dbReference>
<evidence type="ECO:0000256" key="6">
    <source>
        <dbReference type="ARBA" id="ARBA00050776"/>
    </source>
</evidence>
<dbReference type="NCBIfam" id="TIGR01979">
    <property type="entry name" value="sufS"/>
    <property type="match status" value="1"/>
</dbReference>
<evidence type="ECO:0000256" key="1">
    <source>
        <dbReference type="ARBA" id="ARBA00001933"/>
    </source>
</evidence>
<dbReference type="GO" id="GO:0031071">
    <property type="term" value="F:cysteine desulfurase activity"/>
    <property type="evidence" value="ECO:0007669"/>
    <property type="project" value="UniProtKB-EC"/>
</dbReference>
<evidence type="ECO:0000256" key="4">
    <source>
        <dbReference type="ARBA" id="ARBA00022679"/>
    </source>
</evidence>
<dbReference type="Proteomes" id="UP000177480">
    <property type="component" value="Unassembled WGS sequence"/>
</dbReference>
<dbReference type="InterPro" id="IPR015421">
    <property type="entry name" value="PyrdxlP-dep_Trfase_major"/>
</dbReference>
<keyword evidence="4" id="KW-0808">Transferase</keyword>
<dbReference type="Pfam" id="PF00266">
    <property type="entry name" value="Aminotran_5"/>
    <property type="match status" value="1"/>
</dbReference>
<evidence type="ECO:0000256" key="2">
    <source>
        <dbReference type="ARBA" id="ARBA00010447"/>
    </source>
</evidence>
<keyword evidence="5" id="KW-0663">Pyridoxal phosphate</keyword>
<feature type="domain" description="Aminotransferase class V" evidence="7">
    <location>
        <begin position="23"/>
        <end position="384"/>
    </location>
</feature>
<reference evidence="8 9" key="1">
    <citation type="journal article" date="2016" name="Nat. Commun.">
        <title>Thousands of microbial genomes shed light on interconnected biogeochemical processes in an aquifer system.</title>
        <authorList>
            <person name="Anantharaman K."/>
            <person name="Brown C.T."/>
            <person name="Hug L.A."/>
            <person name="Sharon I."/>
            <person name="Castelle C.J."/>
            <person name="Probst A.J."/>
            <person name="Thomas B.C."/>
            <person name="Singh A."/>
            <person name="Wilkins M.J."/>
            <person name="Karaoz U."/>
            <person name="Brodie E.L."/>
            <person name="Williams K.H."/>
            <person name="Hubbard S.S."/>
            <person name="Banfield J.F."/>
        </authorList>
    </citation>
    <scope>NUCLEOTIDE SEQUENCE [LARGE SCALE GENOMIC DNA]</scope>
</reference>
<evidence type="ECO:0000256" key="3">
    <source>
        <dbReference type="ARBA" id="ARBA00012239"/>
    </source>
</evidence>
<dbReference type="PANTHER" id="PTHR43586:SF8">
    <property type="entry name" value="CYSTEINE DESULFURASE 1, CHLOROPLASTIC"/>
    <property type="match status" value="1"/>
</dbReference>
<gene>
    <name evidence="8" type="ORF">A2719_01500</name>
</gene>
<comment type="cofactor">
    <cofactor evidence="1">
        <name>pyridoxal 5'-phosphate</name>
        <dbReference type="ChEBI" id="CHEBI:597326"/>
    </cofactor>
</comment>
<evidence type="ECO:0000259" key="7">
    <source>
        <dbReference type="Pfam" id="PF00266"/>
    </source>
</evidence>
<dbReference type="InterPro" id="IPR000192">
    <property type="entry name" value="Aminotrans_V_dom"/>
</dbReference>
<evidence type="ECO:0000256" key="5">
    <source>
        <dbReference type="ARBA" id="ARBA00022898"/>
    </source>
</evidence>
<dbReference type="AlphaFoldDB" id="A0A1G2G0L4"/>
<dbReference type="SUPFAM" id="SSF53383">
    <property type="entry name" value="PLP-dependent transferases"/>
    <property type="match status" value="1"/>
</dbReference>
<protein>
    <recommendedName>
        <fullName evidence="3">cysteine desulfurase</fullName>
        <ecNumber evidence="3">2.8.1.7</ecNumber>
    </recommendedName>
</protein>
<dbReference type="GO" id="GO:0006534">
    <property type="term" value="P:cysteine metabolic process"/>
    <property type="evidence" value="ECO:0007669"/>
    <property type="project" value="InterPro"/>
</dbReference>
<dbReference type="InterPro" id="IPR015422">
    <property type="entry name" value="PyrdxlP-dep_Trfase_small"/>
</dbReference>
<name>A0A1G2G0L4_9BACT</name>
<dbReference type="CDD" id="cd06453">
    <property type="entry name" value="SufS_like"/>
    <property type="match status" value="1"/>
</dbReference>
<dbReference type="STRING" id="1802114.A2719_01500"/>
<sequence length="401" mass="43660">MNVEKIKSDFPILSRKVNGRGLVYLDSAATSQKPMQVIGAISDYYENHNANVHRGVHKLSEEATEAYEGSRKKIAAFVSAKPDEMIFTRNATEGINLVAQCLGFVKGDEIVSSVMEHHSNIVPWQMLKDRGVITKFVDISDNGTLKMDDYQKLVTKKTKLVTVTHASNVLGTINDVKKIAKIAHDNGALLLSDAAQSVPHMPVDIKGIGADFLVFSGHKMLGPTGIGCLYGRRDLLDGMPPFMGGGDMIKDVSLEGTIYNGVPYKFEAGTPDIAGAIGLGAAVDYLGKIGMKNVRGHEKKLAKRALKDLEIVETYGRAPERGGVVAFNVKGLHSHDVASMLDENGIAVRSGHHCAQPLMKRLEIVSAARASFYVYNDEEDIEKLSASLKDIMNILKRNKAK</sequence>
<dbReference type="InterPro" id="IPR016454">
    <property type="entry name" value="Cysteine_dSase"/>
</dbReference>
<dbReference type="Gene3D" id="3.90.1150.10">
    <property type="entry name" value="Aspartate Aminotransferase, domain 1"/>
    <property type="match status" value="1"/>
</dbReference>
<accession>A0A1G2G0L4</accession>
<organism evidence="8 9">
    <name type="scientific">Candidatus Ryanbacteria bacterium RIFCSPHIGHO2_01_FULL_45_22</name>
    <dbReference type="NCBI Taxonomy" id="1802114"/>
    <lineage>
        <taxon>Bacteria</taxon>
        <taxon>Candidatus Ryaniibacteriota</taxon>
    </lineage>
</organism>
<comment type="similarity">
    <text evidence="2">Belongs to the class-V pyridoxal-phosphate-dependent aminotransferase family. Csd subfamily.</text>
</comment>
<comment type="caution">
    <text evidence="8">The sequence shown here is derived from an EMBL/GenBank/DDBJ whole genome shotgun (WGS) entry which is preliminary data.</text>
</comment>
<dbReference type="EC" id="2.8.1.7" evidence="3"/>
<dbReference type="EMBL" id="MHNK01000012">
    <property type="protein sequence ID" value="OGZ43637.1"/>
    <property type="molecule type" value="Genomic_DNA"/>
</dbReference>
<dbReference type="InterPro" id="IPR010970">
    <property type="entry name" value="Cys_dSase_SufS"/>
</dbReference>
<evidence type="ECO:0000313" key="9">
    <source>
        <dbReference type="Proteomes" id="UP000177480"/>
    </source>
</evidence>
<dbReference type="GO" id="GO:0030170">
    <property type="term" value="F:pyridoxal phosphate binding"/>
    <property type="evidence" value="ECO:0007669"/>
    <property type="project" value="InterPro"/>
</dbReference>
<dbReference type="PANTHER" id="PTHR43586">
    <property type="entry name" value="CYSTEINE DESULFURASE"/>
    <property type="match status" value="1"/>
</dbReference>
<dbReference type="PIRSF" id="PIRSF005572">
    <property type="entry name" value="NifS"/>
    <property type="match status" value="1"/>
</dbReference>
<evidence type="ECO:0000313" key="8">
    <source>
        <dbReference type="EMBL" id="OGZ43637.1"/>
    </source>
</evidence>
<proteinExistence type="inferred from homology"/>
<comment type="catalytic activity">
    <reaction evidence="6">
        <text>(sulfur carrier)-H + L-cysteine = (sulfur carrier)-SH + L-alanine</text>
        <dbReference type="Rhea" id="RHEA:43892"/>
        <dbReference type="Rhea" id="RHEA-COMP:14737"/>
        <dbReference type="Rhea" id="RHEA-COMP:14739"/>
        <dbReference type="ChEBI" id="CHEBI:29917"/>
        <dbReference type="ChEBI" id="CHEBI:35235"/>
        <dbReference type="ChEBI" id="CHEBI:57972"/>
        <dbReference type="ChEBI" id="CHEBI:64428"/>
        <dbReference type="EC" id="2.8.1.7"/>
    </reaction>
</comment>